<reference evidence="3 4" key="1">
    <citation type="submission" date="2016-11" db="EMBL/GenBank/DDBJ databases">
        <authorList>
            <person name="Jaros S."/>
            <person name="Januszkiewicz K."/>
            <person name="Wedrychowicz H."/>
        </authorList>
    </citation>
    <scope>NUCLEOTIDE SEQUENCE [LARGE SCALE GENOMIC DNA]</scope>
    <source>
        <strain evidence="3 4">DSM 9705</strain>
    </source>
</reference>
<protein>
    <submittedName>
        <fullName evidence="3">Iron complex transport system substrate-binding protein</fullName>
    </submittedName>
</protein>
<sequence length="314" mass="34279">MKSENVLTVLDNWRGRIECGPPVCQVTCIRILVLFSLVFGVFPSDSFGEQLPAVPQRIVSLGPVNTENLYLLGAGDRLVGNTMYCVRPEQAKTVKKVGSVMQVNIEKLVSLEPDLVLTTGLTQPMQLESLRKFGVTLAHFEQPSSFAQSCVQFIELGRLLGLEERAGGIIAQIRQQVSSLGAQVSDRSKPSVLLQIGANPLYVTGGDTFLSDYIRLGGGRNVMEQRNSGRIDYEEVVAVNPDVIIIAIMGSETGVAGQELEKWQKFVTVNAVKTGRVHIIDPNLACSPSPATFTQALRLITGFIHPNTLRETEQ</sequence>
<evidence type="ECO:0000256" key="1">
    <source>
        <dbReference type="ARBA" id="ARBA00022729"/>
    </source>
</evidence>
<feature type="domain" description="Fe/B12 periplasmic-binding" evidence="2">
    <location>
        <begin position="57"/>
        <end position="308"/>
    </location>
</feature>
<dbReference type="AlphaFoldDB" id="A0A1M5X253"/>
<accession>A0A1M5X253</accession>
<dbReference type="Pfam" id="PF01497">
    <property type="entry name" value="Peripla_BP_2"/>
    <property type="match status" value="1"/>
</dbReference>
<dbReference type="EMBL" id="FQXS01000016">
    <property type="protein sequence ID" value="SHH93564.1"/>
    <property type="molecule type" value="Genomic_DNA"/>
</dbReference>
<dbReference type="STRING" id="1121409.SAMN02745124_02671"/>
<proteinExistence type="predicted"/>
<gene>
    <name evidence="3" type="ORF">SAMN02745124_02671</name>
</gene>
<dbReference type="PANTHER" id="PTHR30535">
    <property type="entry name" value="VITAMIN B12-BINDING PROTEIN"/>
    <property type="match status" value="1"/>
</dbReference>
<organism evidence="3 4">
    <name type="scientific">Desulfofustis glycolicus DSM 9705</name>
    <dbReference type="NCBI Taxonomy" id="1121409"/>
    <lineage>
        <taxon>Bacteria</taxon>
        <taxon>Pseudomonadati</taxon>
        <taxon>Thermodesulfobacteriota</taxon>
        <taxon>Desulfobulbia</taxon>
        <taxon>Desulfobulbales</taxon>
        <taxon>Desulfocapsaceae</taxon>
        <taxon>Desulfofustis</taxon>
    </lineage>
</organism>
<dbReference type="PANTHER" id="PTHR30535:SF34">
    <property type="entry name" value="MOLYBDATE-BINDING PROTEIN MOLA"/>
    <property type="match status" value="1"/>
</dbReference>
<dbReference type="InterPro" id="IPR050902">
    <property type="entry name" value="ABC_Transporter_SBP"/>
</dbReference>
<keyword evidence="4" id="KW-1185">Reference proteome</keyword>
<keyword evidence="1" id="KW-0732">Signal</keyword>
<dbReference type="PROSITE" id="PS50983">
    <property type="entry name" value="FE_B12_PBP"/>
    <property type="match status" value="1"/>
</dbReference>
<dbReference type="SUPFAM" id="SSF53807">
    <property type="entry name" value="Helical backbone' metal receptor"/>
    <property type="match status" value="1"/>
</dbReference>
<name>A0A1M5X253_9BACT</name>
<dbReference type="Proteomes" id="UP000184139">
    <property type="component" value="Unassembled WGS sequence"/>
</dbReference>
<dbReference type="InterPro" id="IPR054828">
    <property type="entry name" value="Vit_B12_bind_prot"/>
</dbReference>
<evidence type="ECO:0000259" key="2">
    <source>
        <dbReference type="PROSITE" id="PS50983"/>
    </source>
</evidence>
<dbReference type="Gene3D" id="3.40.50.1980">
    <property type="entry name" value="Nitrogenase molybdenum iron protein domain"/>
    <property type="match status" value="2"/>
</dbReference>
<dbReference type="NCBIfam" id="NF038402">
    <property type="entry name" value="TroA_like"/>
    <property type="match status" value="1"/>
</dbReference>
<evidence type="ECO:0000313" key="3">
    <source>
        <dbReference type="EMBL" id="SHH93564.1"/>
    </source>
</evidence>
<dbReference type="InterPro" id="IPR002491">
    <property type="entry name" value="ABC_transptr_periplasmic_BD"/>
</dbReference>
<evidence type="ECO:0000313" key="4">
    <source>
        <dbReference type="Proteomes" id="UP000184139"/>
    </source>
</evidence>